<dbReference type="PANTHER" id="PTHR32305">
    <property type="match status" value="1"/>
</dbReference>
<feature type="transmembrane region" description="Helical" evidence="1">
    <location>
        <begin position="230"/>
        <end position="251"/>
    </location>
</feature>
<dbReference type="InterPro" id="IPR050708">
    <property type="entry name" value="T6SS_VgrG/RHS"/>
</dbReference>
<dbReference type="AlphaFoldDB" id="V4I1X8"/>
<dbReference type="NCBIfam" id="TIGR03696">
    <property type="entry name" value="Rhs_assc_core"/>
    <property type="match status" value="1"/>
</dbReference>
<proteinExistence type="predicted"/>
<sequence>MWYKLNWVSCEIVLLELTVRSTEGGDTAFVKRYIGNDAQQKYFMNGNSALQWMFTDHQGSIIAVTNRNYELLARYSYDVFGAQKSHGAINETDALNFTSAQRIFDVVSDNFRGYTGHEPIKIGDDSRIIHMNGRIYDADTGRFMQTDPFVQASSNLQNYNRYSYVLNNPLSYTDPSGYLFKKLFKKVNKVFGGHLSTVIGVGFAMAGMPWVGTMVNNGLALLNGGGLKGFITGSLSSAIGNVFTGPLSGMIGRGLSLSARHLSLALIRGTLGGGFTGGVNSVFFGGSFGKGFRTGAIVGAATSSLVWGVRDYQSDKFIENNLDCGKSGCTDDLLNAIKDAGQSPTGQNLLNKFRSSNETLSVLPESTSPYNFQCGGACGPHVPTGSNTIYFDGNVQNTMLGNKSFGELVANEPWGPSMDDGTTFIHELAHTRTAGGYGDPQSYSIGPDAVSQAENKYRAWMGAPLRKDYALLSLGGVSRPVYQRTIWDKATDTW</sequence>
<dbReference type="Proteomes" id="UP000017820">
    <property type="component" value="Unassembled WGS sequence"/>
</dbReference>
<dbReference type="Gene3D" id="2.180.10.10">
    <property type="entry name" value="RHS repeat-associated core"/>
    <property type="match status" value="1"/>
</dbReference>
<evidence type="ECO:0000256" key="1">
    <source>
        <dbReference type="SAM" id="Phobius"/>
    </source>
</evidence>
<evidence type="ECO:0000313" key="3">
    <source>
        <dbReference type="Proteomes" id="UP000017820"/>
    </source>
</evidence>
<accession>V4I1X8</accession>
<dbReference type="PANTHER" id="PTHR32305:SF15">
    <property type="entry name" value="PROTEIN RHSA-RELATED"/>
    <property type="match status" value="1"/>
</dbReference>
<dbReference type="PATRIC" id="fig|1353533.3.peg.1352"/>
<feature type="transmembrane region" description="Helical" evidence="1">
    <location>
        <begin position="190"/>
        <end position="210"/>
    </location>
</feature>
<gene>
    <name evidence="2" type="ORF">PL2TA16_02089</name>
</gene>
<comment type="caution">
    <text evidence="2">The sequence shown here is derived from an EMBL/GenBank/DDBJ whole genome shotgun (WGS) entry which is preliminary data.</text>
</comment>
<dbReference type="RefSeq" id="WP_023398294.1">
    <property type="nucleotide sequence ID" value="NZ_AUSV01000017.1"/>
</dbReference>
<name>V4I1X8_PSEL2</name>
<protein>
    <submittedName>
        <fullName evidence="2">RHS repeat-associated core domain protein</fullName>
    </submittedName>
</protein>
<keyword evidence="1" id="KW-1133">Transmembrane helix</keyword>
<keyword evidence="1" id="KW-0472">Membrane</keyword>
<reference evidence="2 3" key="1">
    <citation type="submission" date="2013-07" db="EMBL/GenBank/DDBJ databases">
        <title>Draft genome sequence of Pseudoalteromonas luteoviolacea 2ta16.</title>
        <authorList>
            <person name="Allen E.E."/>
            <person name="Azam F."/>
            <person name="Podell S."/>
        </authorList>
    </citation>
    <scope>NUCLEOTIDE SEQUENCE [LARGE SCALE GENOMIC DNA]</scope>
    <source>
        <strain evidence="2 3">2ta16</strain>
    </source>
</reference>
<evidence type="ECO:0000313" key="2">
    <source>
        <dbReference type="EMBL" id="ESP94244.1"/>
    </source>
</evidence>
<organism evidence="2 3">
    <name type="scientific">Pseudoalteromonas luteoviolacea (strain 2ta16)</name>
    <dbReference type="NCBI Taxonomy" id="1353533"/>
    <lineage>
        <taxon>Bacteria</taxon>
        <taxon>Pseudomonadati</taxon>
        <taxon>Pseudomonadota</taxon>
        <taxon>Gammaproteobacteria</taxon>
        <taxon>Alteromonadales</taxon>
        <taxon>Pseudoalteromonadaceae</taxon>
        <taxon>Pseudoalteromonas</taxon>
    </lineage>
</organism>
<dbReference type="InterPro" id="IPR022385">
    <property type="entry name" value="Rhs_assc_core"/>
</dbReference>
<dbReference type="EMBL" id="AUSV01000017">
    <property type="protein sequence ID" value="ESP94244.1"/>
    <property type="molecule type" value="Genomic_DNA"/>
</dbReference>
<keyword evidence="1" id="KW-0812">Transmembrane</keyword>